<dbReference type="SUPFAM" id="SSF53474">
    <property type="entry name" value="alpha/beta-Hydrolases"/>
    <property type="match status" value="1"/>
</dbReference>
<dbReference type="Pfam" id="PF00756">
    <property type="entry name" value="Esterase"/>
    <property type="match status" value="1"/>
</dbReference>
<dbReference type="InterPro" id="IPR050583">
    <property type="entry name" value="Mycobacterial_A85_antigen"/>
</dbReference>
<dbReference type="InterPro" id="IPR000801">
    <property type="entry name" value="Esterase-like"/>
</dbReference>
<accession>C7H1P2</accession>
<organism evidence="1 2">
    <name type="scientific">Faecalibacterium duncaniae (strain DSM 17677 / JCM 31915 / A2-165)</name>
    <name type="common">Faecalibacterium prausnitzii</name>
    <dbReference type="NCBI Taxonomy" id="411483"/>
    <lineage>
        <taxon>Bacteria</taxon>
        <taxon>Bacillati</taxon>
        <taxon>Bacillota</taxon>
        <taxon>Clostridia</taxon>
        <taxon>Eubacteriales</taxon>
        <taxon>Oscillospiraceae</taxon>
        <taxon>Faecalibacterium</taxon>
    </lineage>
</organism>
<dbReference type="InterPro" id="IPR029058">
    <property type="entry name" value="AB_hydrolase_fold"/>
</dbReference>
<dbReference type="EMBL" id="ACOP02000003">
    <property type="protein sequence ID" value="EEU98252.1"/>
    <property type="molecule type" value="Genomic_DNA"/>
</dbReference>
<dbReference type="eggNOG" id="COG4947">
    <property type="taxonomic scope" value="Bacteria"/>
</dbReference>
<evidence type="ECO:0000313" key="1">
    <source>
        <dbReference type="EMBL" id="EEU98252.1"/>
    </source>
</evidence>
<dbReference type="ESTHER" id="9firm-c7h1p2">
    <property type="family name" value="A85-IroE-IroD-Fes-Yiel"/>
</dbReference>
<name>C7H1P2_FAED2</name>
<dbReference type="Proteomes" id="UP000004619">
    <property type="component" value="Unassembled WGS sequence"/>
</dbReference>
<dbReference type="Gene3D" id="3.40.50.1820">
    <property type="entry name" value="alpha/beta hydrolase"/>
    <property type="match status" value="1"/>
</dbReference>
<dbReference type="AlphaFoldDB" id="C7H1P2"/>
<proteinExistence type="predicted"/>
<dbReference type="HOGENOM" id="CLU_090325_0_0_9"/>
<dbReference type="STRING" id="411483.FAEPRAA2165_00181"/>
<protein>
    <submittedName>
        <fullName evidence="1">Esterase</fullName>
    </submittedName>
</protein>
<keyword evidence="2" id="KW-1185">Reference proteome</keyword>
<comment type="caution">
    <text evidence="1">The sequence shown here is derived from an EMBL/GenBank/DDBJ whole genome shotgun (WGS) entry which is preliminary data.</text>
</comment>
<dbReference type="PANTHER" id="PTHR48098">
    <property type="entry name" value="ENTEROCHELIN ESTERASE-RELATED"/>
    <property type="match status" value="1"/>
</dbReference>
<sequence length="261" mass="30462">MTEGVTKGGISMETQYFKDYSPALGREMECKVYGHAGRPMLFIPCQDGRFFDFEDFHMAGTLAPWIESGQIMVISIDTIDQETWSDTNGDPYWRIRRYEQWIRYIVEEVVPKIQYIAKERNGWDGLPGVIAFGCSLGATHAVNLYLRFPYLFDGCLALSGIYTAKYGFGDYMDEVVYQNSPVDYMANFPTDHPYMDLYRSRKAVICCGQGAWEQPDTTRQLKQIFEQKGIPVWVDLWGYDVKHDWDWWYQQVVYYMPYILG</sequence>
<reference evidence="1" key="1">
    <citation type="submission" date="2009-08" db="EMBL/GenBank/DDBJ databases">
        <authorList>
            <person name="Weinstock G."/>
            <person name="Sodergren E."/>
            <person name="Clifton S."/>
            <person name="Fulton L."/>
            <person name="Fulton B."/>
            <person name="Courtney L."/>
            <person name="Fronick C."/>
            <person name="Harrison M."/>
            <person name="Strong C."/>
            <person name="Farmer C."/>
            <person name="Delahaunty K."/>
            <person name="Markovic C."/>
            <person name="Hall O."/>
            <person name="Minx P."/>
            <person name="Tomlinson C."/>
            <person name="Mitreva M."/>
            <person name="Nelson J."/>
            <person name="Hou S."/>
            <person name="Wollam A."/>
            <person name="Pepin K.H."/>
            <person name="Johnson M."/>
            <person name="Bhonagiri V."/>
            <person name="Nash W.E."/>
            <person name="Warren W."/>
            <person name="Chinwalla A."/>
            <person name="Mardis E.R."/>
            <person name="Wilson R.K."/>
        </authorList>
    </citation>
    <scope>NUCLEOTIDE SEQUENCE [LARGE SCALE GENOMIC DNA]</scope>
    <source>
        <strain evidence="1">A2-165</strain>
    </source>
</reference>
<evidence type="ECO:0000313" key="2">
    <source>
        <dbReference type="Proteomes" id="UP000004619"/>
    </source>
</evidence>
<dbReference type="PANTHER" id="PTHR48098:SF3">
    <property type="entry name" value="IRON(III) ENTEROBACTIN ESTERASE"/>
    <property type="match status" value="1"/>
</dbReference>
<gene>
    <name evidence="1" type="ORF">FAEPRAA2165_00181</name>
</gene>
<dbReference type="PATRIC" id="fig|411483.3.peg.168"/>